<evidence type="ECO:0000256" key="4">
    <source>
        <dbReference type="ARBA" id="ARBA00022989"/>
    </source>
</evidence>
<feature type="transmembrane region" description="Helical" evidence="9">
    <location>
        <begin position="541"/>
        <end position="563"/>
    </location>
</feature>
<feature type="domain" description="G-protein coupled receptors family 2 profile 2" evidence="11">
    <location>
        <begin position="382"/>
        <end position="636"/>
    </location>
</feature>
<dbReference type="InterPro" id="IPR046338">
    <property type="entry name" value="GAIN_dom_sf"/>
</dbReference>
<evidence type="ECO:0000313" key="12">
    <source>
        <dbReference type="Ensembl" id="ENSXMAP00000007748.2"/>
    </source>
</evidence>
<feature type="domain" description="GAIN-B" evidence="10">
    <location>
        <begin position="231"/>
        <end position="378"/>
    </location>
</feature>
<reference evidence="13" key="2">
    <citation type="journal article" date="2013" name="Nat. Genet.">
        <title>The genome of the platyfish, Xiphophorus maculatus, provides insights into evolutionary adaptation and several complex traits.</title>
        <authorList>
            <person name="Schartl M."/>
            <person name="Walter R.B."/>
            <person name="Shen Y."/>
            <person name="Garcia T."/>
            <person name="Catchen J."/>
            <person name="Amores A."/>
            <person name="Braasch I."/>
            <person name="Chalopin D."/>
            <person name="Volff J.N."/>
            <person name="Lesch K.P."/>
            <person name="Bisazza A."/>
            <person name="Minx P."/>
            <person name="Hillier L."/>
            <person name="Wilson R.K."/>
            <person name="Fuerstenberg S."/>
            <person name="Boore J."/>
            <person name="Searle S."/>
            <person name="Postlethwait J.H."/>
            <person name="Warren W.C."/>
        </authorList>
    </citation>
    <scope>NUCLEOTIDE SEQUENCE [LARGE SCALE GENOMIC DNA]</scope>
    <source>
        <strain evidence="13">JP 163 A</strain>
    </source>
</reference>
<dbReference type="Ensembl" id="ENSXMAT00000007756.2">
    <property type="protein sequence ID" value="ENSXMAP00000007748.2"/>
    <property type="gene ID" value="ENSXMAG00000007726.2"/>
</dbReference>
<proteinExistence type="inferred from homology"/>
<feature type="transmembrane region" description="Helical" evidence="9">
    <location>
        <begin position="424"/>
        <end position="444"/>
    </location>
</feature>
<organism evidence="12 13">
    <name type="scientific">Xiphophorus maculatus</name>
    <name type="common">Southern platyfish</name>
    <name type="synonym">Platypoecilus maculatus</name>
    <dbReference type="NCBI Taxonomy" id="8083"/>
    <lineage>
        <taxon>Eukaryota</taxon>
        <taxon>Metazoa</taxon>
        <taxon>Chordata</taxon>
        <taxon>Craniata</taxon>
        <taxon>Vertebrata</taxon>
        <taxon>Euteleostomi</taxon>
        <taxon>Actinopterygii</taxon>
        <taxon>Neopterygii</taxon>
        <taxon>Teleostei</taxon>
        <taxon>Neoteleostei</taxon>
        <taxon>Acanthomorphata</taxon>
        <taxon>Ovalentaria</taxon>
        <taxon>Atherinomorphae</taxon>
        <taxon>Cyprinodontiformes</taxon>
        <taxon>Poeciliidae</taxon>
        <taxon>Poeciliinae</taxon>
        <taxon>Xiphophorus</taxon>
    </lineage>
</organism>
<dbReference type="GO" id="GO:0007189">
    <property type="term" value="P:adenylate cyclase-activating G protein-coupled receptor signaling pathway"/>
    <property type="evidence" value="ECO:0007669"/>
    <property type="project" value="TreeGrafter"/>
</dbReference>
<evidence type="ECO:0000256" key="6">
    <source>
        <dbReference type="ARBA" id="ARBA00023157"/>
    </source>
</evidence>
<evidence type="ECO:0000256" key="8">
    <source>
        <dbReference type="SAM" id="MobiDB-lite"/>
    </source>
</evidence>
<dbReference type="PANTHER" id="PTHR45813">
    <property type="entry name" value="IG-LIKE DOMAIN-CONTAINING PROTEIN"/>
    <property type="match status" value="1"/>
</dbReference>
<dbReference type="FunFam" id="1.20.1070.10:FF:000058">
    <property type="entry name" value="Adhesion G protein-coupled receptor F5"/>
    <property type="match status" value="1"/>
</dbReference>
<accession>M3ZZV4</accession>
<comment type="subcellular location">
    <subcellularLocation>
        <location evidence="1">Membrane</location>
        <topology evidence="1">Multi-pass membrane protein</topology>
    </subcellularLocation>
</comment>
<dbReference type="HOGENOM" id="CLU_002753_3_5_1"/>
<dbReference type="InterPro" id="IPR057244">
    <property type="entry name" value="GAIN_B"/>
</dbReference>
<dbReference type="InterPro" id="IPR000203">
    <property type="entry name" value="GPS"/>
</dbReference>
<dbReference type="SMART" id="SM00303">
    <property type="entry name" value="GPS"/>
    <property type="match status" value="1"/>
</dbReference>
<dbReference type="GeneTree" id="ENSGT00940000154603"/>
<keyword evidence="4 9" id="KW-1133">Transmembrane helix</keyword>
<dbReference type="InParanoid" id="M3ZZV4"/>
<feature type="region of interest" description="Disordered" evidence="8">
    <location>
        <begin position="1"/>
        <end position="24"/>
    </location>
</feature>
<dbReference type="Gene3D" id="2.60.220.50">
    <property type="match status" value="1"/>
</dbReference>
<keyword evidence="6" id="KW-1015">Disulfide bond</keyword>
<keyword evidence="7" id="KW-0325">Glycoprotein</keyword>
<evidence type="ECO:0000256" key="3">
    <source>
        <dbReference type="ARBA" id="ARBA00022692"/>
    </source>
</evidence>
<evidence type="ECO:0000256" key="2">
    <source>
        <dbReference type="ARBA" id="ARBA00007343"/>
    </source>
</evidence>
<dbReference type="PROSITE" id="PS50221">
    <property type="entry name" value="GAIN_B"/>
    <property type="match status" value="1"/>
</dbReference>
<dbReference type="GO" id="GO:0007166">
    <property type="term" value="P:cell surface receptor signaling pathway"/>
    <property type="evidence" value="ECO:0007669"/>
    <property type="project" value="InterPro"/>
</dbReference>
<dbReference type="OMA" id="KVALLWP"/>
<dbReference type="eggNOG" id="KOG4193">
    <property type="taxonomic scope" value="Eukaryota"/>
</dbReference>
<keyword evidence="13" id="KW-1185">Reference proteome</keyword>
<dbReference type="PRINTS" id="PR00249">
    <property type="entry name" value="GPCRSECRETIN"/>
</dbReference>
<dbReference type="GO" id="GO:0004930">
    <property type="term" value="F:G protein-coupled receptor activity"/>
    <property type="evidence" value="ECO:0007669"/>
    <property type="project" value="InterPro"/>
</dbReference>
<evidence type="ECO:0000259" key="11">
    <source>
        <dbReference type="PROSITE" id="PS50261"/>
    </source>
</evidence>
<evidence type="ECO:0000256" key="7">
    <source>
        <dbReference type="ARBA" id="ARBA00023180"/>
    </source>
</evidence>
<dbReference type="InterPro" id="IPR017981">
    <property type="entry name" value="GPCR_2-like_7TM"/>
</dbReference>
<evidence type="ECO:0000256" key="9">
    <source>
        <dbReference type="SAM" id="Phobius"/>
    </source>
</evidence>
<reference evidence="12" key="3">
    <citation type="submission" date="2025-08" db="UniProtKB">
        <authorList>
            <consortium name="Ensembl"/>
        </authorList>
    </citation>
    <scope>IDENTIFICATION</scope>
    <source>
        <strain evidence="12">JP 163 A</strain>
    </source>
</reference>
<dbReference type="Pfam" id="PF00002">
    <property type="entry name" value="7tm_2"/>
    <property type="match status" value="1"/>
</dbReference>
<feature type="transmembrane region" description="Helical" evidence="9">
    <location>
        <begin position="584"/>
        <end position="606"/>
    </location>
</feature>
<keyword evidence="5 9" id="KW-0472">Membrane</keyword>
<dbReference type="Pfam" id="PF01825">
    <property type="entry name" value="GPS"/>
    <property type="match status" value="1"/>
</dbReference>
<feature type="transmembrane region" description="Helical" evidence="9">
    <location>
        <begin position="495"/>
        <end position="521"/>
    </location>
</feature>
<dbReference type="AlphaFoldDB" id="M3ZZV4"/>
<feature type="transmembrane region" description="Helical" evidence="9">
    <location>
        <begin position="464"/>
        <end position="483"/>
    </location>
</feature>
<sequence>MVNTTVTHTTSPETAPSTTDARTYSSETILNSRLLDATSSGMDLSTRVTNKTTTDQSQNTIMSNATSQEKLNTLLTDVTTTQVAVNKTVVDVVTSEITLNATVTHATTQKITLKTTMSNATSPETILDTTVANVTPKQTAVETTSNAAILEKTTTIRKCTFQLLYIDFLSFQNILETVGTLTIGKAKTSWETLNNNNTRNTDETKEGVKVNNASSSLLYSIERITSRLVNKSFSIETPHICLNKFTFVNCSVDLNSSVKIDTPNTCGHNHSITTIIFAFMDNVLPPRDKSNSSSKVINGKVALLWPEDKITNISLAFHVLDDRLRNPECVFWDFNLFGGLGGWNDDGCSLVFNENGMTSCHCNHTTSFSILMSPNSSDQFISTYITYIGLAISIVSLIICLITEGIIWKTIGDNMTLYFRHVSIVNIALSLLIADIWFIIGAAISNTKSVPACTAATFFIHSFYLALFFWMLASALLLLYRTFNVFAVGLSKKAMLIIGFSLGYGAPLIIATITIAVTAPSNHYIGETNVFWLSWDMHKTSLAFVIPALIIVAINIIILTLVISKILRRRVGMIGTQAKERHALLAIVRCTAVLTPIFGVTWVLGIGTMVSENVGLDVAFALLNSLQVTIITTFLNCDLSVIPF</sequence>
<dbReference type="PROSITE" id="PS50261">
    <property type="entry name" value="G_PROTEIN_RECEP_F2_4"/>
    <property type="match status" value="1"/>
</dbReference>
<reference evidence="12" key="4">
    <citation type="submission" date="2025-09" db="UniProtKB">
        <authorList>
            <consortium name="Ensembl"/>
        </authorList>
    </citation>
    <scope>IDENTIFICATION</scope>
    <source>
        <strain evidence="12">JP 163 A</strain>
    </source>
</reference>
<dbReference type="InterPro" id="IPR051587">
    <property type="entry name" value="Adhesion_GPCR"/>
</dbReference>
<evidence type="ECO:0000313" key="13">
    <source>
        <dbReference type="Proteomes" id="UP000002852"/>
    </source>
</evidence>
<protein>
    <recommendedName>
        <fullName evidence="14">Adhesion G protein-coupled receptor F7</fullName>
    </recommendedName>
</protein>
<evidence type="ECO:0000256" key="1">
    <source>
        <dbReference type="ARBA" id="ARBA00004141"/>
    </source>
</evidence>
<keyword evidence="3 9" id="KW-0812">Transmembrane</keyword>
<reference evidence="13" key="1">
    <citation type="submission" date="2012-01" db="EMBL/GenBank/DDBJ databases">
        <authorList>
            <person name="Walter R."/>
            <person name="Schartl M."/>
            <person name="Warren W."/>
        </authorList>
    </citation>
    <scope>NUCLEOTIDE SEQUENCE [LARGE SCALE GENOMIC DNA]</scope>
    <source>
        <strain evidence="13">JP 163 A</strain>
    </source>
</reference>
<comment type="similarity">
    <text evidence="2">Belongs to the G-protein coupled receptor 2 family. Adhesion G-protein coupled receptor (ADGR) subfamily.</text>
</comment>
<dbReference type="InterPro" id="IPR000832">
    <property type="entry name" value="GPCR_2_secretin-like"/>
</dbReference>
<evidence type="ECO:0000259" key="10">
    <source>
        <dbReference type="PROSITE" id="PS50221"/>
    </source>
</evidence>
<dbReference type="Gene3D" id="1.20.1070.10">
    <property type="entry name" value="Rhodopsin 7-helix transmembrane proteins"/>
    <property type="match status" value="1"/>
</dbReference>
<dbReference type="GO" id="GO:0016020">
    <property type="term" value="C:membrane"/>
    <property type="evidence" value="ECO:0007669"/>
    <property type="project" value="UniProtKB-SubCell"/>
</dbReference>
<feature type="transmembrane region" description="Helical" evidence="9">
    <location>
        <begin position="384"/>
        <end position="403"/>
    </location>
</feature>
<name>M3ZZV4_XIPMA</name>
<evidence type="ECO:0000256" key="5">
    <source>
        <dbReference type="ARBA" id="ARBA00023136"/>
    </source>
</evidence>
<evidence type="ECO:0008006" key="14">
    <source>
        <dbReference type="Google" id="ProtNLM"/>
    </source>
</evidence>
<dbReference type="PANTHER" id="PTHR45813:SF4">
    <property type="entry name" value="ADHESION G PROTEIN-COUPLED RECEPTOR F5"/>
    <property type="match status" value="1"/>
</dbReference>
<dbReference type="Proteomes" id="UP000002852">
    <property type="component" value="Unassembled WGS sequence"/>
</dbReference>